<organism evidence="11 12">
    <name type="scientific">Ktedonobacter racemifer DSM 44963</name>
    <dbReference type="NCBI Taxonomy" id="485913"/>
    <lineage>
        <taxon>Bacteria</taxon>
        <taxon>Bacillati</taxon>
        <taxon>Chloroflexota</taxon>
        <taxon>Ktedonobacteria</taxon>
        <taxon>Ktedonobacterales</taxon>
        <taxon>Ktedonobacteraceae</taxon>
        <taxon>Ktedonobacter</taxon>
    </lineage>
</organism>
<dbReference type="InterPro" id="IPR003594">
    <property type="entry name" value="HATPase_dom"/>
</dbReference>
<keyword evidence="8 9" id="KW-0472">Membrane</keyword>
<dbReference type="SUPFAM" id="SSF55781">
    <property type="entry name" value="GAF domain-like"/>
    <property type="match status" value="1"/>
</dbReference>
<feature type="transmembrane region" description="Helical" evidence="9">
    <location>
        <begin position="168"/>
        <end position="187"/>
    </location>
</feature>
<dbReference type="AlphaFoldDB" id="D6TCW9"/>
<feature type="transmembrane region" description="Helical" evidence="9">
    <location>
        <begin position="73"/>
        <end position="98"/>
    </location>
</feature>
<gene>
    <name evidence="11" type="ORF">Krac_9650</name>
</gene>
<evidence type="ECO:0000256" key="6">
    <source>
        <dbReference type="ARBA" id="ARBA00022989"/>
    </source>
</evidence>
<dbReference type="OrthoDB" id="136463at2"/>
<keyword evidence="6 9" id="KW-1133">Transmembrane helix</keyword>
<dbReference type="Proteomes" id="UP000004508">
    <property type="component" value="Unassembled WGS sequence"/>
</dbReference>
<dbReference type="SUPFAM" id="SSF55874">
    <property type="entry name" value="ATPase domain of HSP90 chaperone/DNA topoisomerase II/histidine kinase"/>
    <property type="match status" value="1"/>
</dbReference>
<feature type="transmembrane region" description="Helical" evidence="9">
    <location>
        <begin position="136"/>
        <end position="156"/>
    </location>
</feature>
<feature type="transmembrane region" description="Helical" evidence="9">
    <location>
        <begin position="105"/>
        <end position="124"/>
    </location>
</feature>
<protein>
    <submittedName>
        <fullName evidence="11">Multi-sensor signal transduction histidine kinase</fullName>
        <ecNumber evidence="11">2.7.13.3</ecNumber>
    </submittedName>
</protein>
<comment type="subcellular location">
    <subcellularLocation>
        <location evidence="1">Cell membrane</location>
        <topology evidence="1">Multi-pass membrane protein</topology>
    </subcellularLocation>
</comment>
<dbReference type="PANTHER" id="PTHR24421:SF37">
    <property type="entry name" value="SENSOR HISTIDINE KINASE NARS"/>
    <property type="match status" value="1"/>
</dbReference>
<evidence type="ECO:0000313" key="12">
    <source>
        <dbReference type="Proteomes" id="UP000004508"/>
    </source>
</evidence>
<feature type="transmembrane region" description="Helical" evidence="9">
    <location>
        <begin position="31"/>
        <end position="53"/>
    </location>
</feature>
<dbReference type="InterPro" id="IPR036890">
    <property type="entry name" value="HATPase_C_sf"/>
</dbReference>
<keyword evidence="4 9" id="KW-0812">Transmembrane</keyword>
<dbReference type="InParanoid" id="D6TCW9"/>
<accession>D6TCW9</accession>
<feature type="domain" description="Histidine kinase" evidence="10">
    <location>
        <begin position="501"/>
        <end position="694"/>
    </location>
</feature>
<feature type="transmembrane region" description="Helical" evidence="9">
    <location>
        <begin position="326"/>
        <end position="343"/>
    </location>
</feature>
<dbReference type="Pfam" id="PF13492">
    <property type="entry name" value="GAF_3"/>
    <property type="match status" value="1"/>
</dbReference>
<dbReference type="InterPro" id="IPR003018">
    <property type="entry name" value="GAF"/>
</dbReference>
<evidence type="ECO:0000256" key="5">
    <source>
        <dbReference type="ARBA" id="ARBA00022777"/>
    </source>
</evidence>
<dbReference type="Gene3D" id="1.20.5.1930">
    <property type="match status" value="1"/>
</dbReference>
<dbReference type="InterPro" id="IPR011712">
    <property type="entry name" value="Sig_transdc_His_kin_sub3_dim/P"/>
</dbReference>
<feature type="transmembrane region" description="Helical" evidence="9">
    <location>
        <begin position="265"/>
        <end position="283"/>
    </location>
</feature>
<dbReference type="InterPro" id="IPR029016">
    <property type="entry name" value="GAF-like_dom_sf"/>
</dbReference>
<reference evidence="11 12" key="1">
    <citation type="journal article" date="2011" name="Stand. Genomic Sci.">
        <title>Non-contiguous finished genome sequence and contextual data of the filamentous soil bacterium Ktedonobacter racemifer type strain (SOSP1-21).</title>
        <authorList>
            <person name="Chang Y.J."/>
            <person name="Land M."/>
            <person name="Hauser L."/>
            <person name="Chertkov O."/>
            <person name="Del Rio T.G."/>
            <person name="Nolan M."/>
            <person name="Copeland A."/>
            <person name="Tice H."/>
            <person name="Cheng J.F."/>
            <person name="Lucas S."/>
            <person name="Han C."/>
            <person name="Goodwin L."/>
            <person name="Pitluck S."/>
            <person name="Ivanova N."/>
            <person name="Ovchinikova G."/>
            <person name="Pati A."/>
            <person name="Chen A."/>
            <person name="Palaniappan K."/>
            <person name="Mavromatis K."/>
            <person name="Liolios K."/>
            <person name="Brettin T."/>
            <person name="Fiebig A."/>
            <person name="Rohde M."/>
            <person name="Abt B."/>
            <person name="Goker M."/>
            <person name="Detter J.C."/>
            <person name="Woyke T."/>
            <person name="Bristow J."/>
            <person name="Eisen J.A."/>
            <person name="Markowitz V."/>
            <person name="Hugenholtz P."/>
            <person name="Kyrpides N.C."/>
            <person name="Klenk H.P."/>
            <person name="Lapidus A."/>
        </authorList>
    </citation>
    <scope>NUCLEOTIDE SEQUENCE [LARGE SCALE GENOMIC DNA]</scope>
    <source>
        <strain evidence="12">DSM 44963</strain>
    </source>
</reference>
<proteinExistence type="predicted"/>
<keyword evidence="2" id="KW-1003">Cell membrane</keyword>
<feature type="transmembrane region" description="Helical" evidence="9">
    <location>
        <begin position="295"/>
        <end position="320"/>
    </location>
</feature>
<dbReference type="CDD" id="cd16917">
    <property type="entry name" value="HATPase_UhpB-NarQ-NarX-like"/>
    <property type="match status" value="1"/>
</dbReference>
<dbReference type="eggNOG" id="COG4585">
    <property type="taxonomic scope" value="Bacteria"/>
</dbReference>
<dbReference type="RefSeq" id="WP_007904080.1">
    <property type="nucleotide sequence ID" value="NZ_ADVG01000001.1"/>
</dbReference>
<dbReference type="GO" id="GO:0000155">
    <property type="term" value="F:phosphorelay sensor kinase activity"/>
    <property type="evidence" value="ECO:0007669"/>
    <property type="project" value="InterPro"/>
</dbReference>
<keyword evidence="7" id="KW-0902">Two-component regulatory system</keyword>
<dbReference type="Gene3D" id="3.30.565.10">
    <property type="entry name" value="Histidine kinase-like ATPase, C-terminal domain"/>
    <property type="match status" value="1"/>
</dbReference>
<dbReference type="GO" id="GO:0046983">
    <property type="term" value="F:protein dimerization activity"/>
    <property type="evidence" value="ECO:0007669"/>
    <property type="project" value="InterPro"/>
</dbReference>
<evidence type="ECO:0000256" key="8">
    <source>
        <dbReference type="ARBA" id="ARBA00023136"/>
    </source>
</evidence>
<dbReference type="InterPro" id="IPR005467">
    <property type="entry name" value="His_kinase_dom"/>
</dbReference>
<dbReference type="EMBL" id="ADVG01000001">
    <property type="protein sequence ID" value="EFH88233.1"/>
    <property type="molecule type" value="Genomic_DNA"/>
</dbReference>
<evidence type="ECO:0000256" key="2">
    <source>
        <dbReference type="ARBA" id="ARBA00022475"/>
    </source>
</evidence>
<evidence type="ECO:0000256" key="4">
    <source>
        <dbReference type="ARBA" id="ARBA00022692"/>
    </source>
</evidence>
<feature type="transmembrane region" description="Helical" evidence="9">
    <location>
        <begin position="224"/>
        <end position="245"/>
    </location>
</feature>
<dbReference type="PANTHER" id="PTHR24421">
    <property type="entry name" value="NITRATE/NITRITE SENSOR PROTEIN NARX-RELATED"/>
    <property type="match status" value="1"/>
</dbReference>
<evidence type="ECO:0000256" key="3">
    <source>
        <dbReference type="ARBA" id="ARBA00022679"/>
    </source>
</evidence>
<evidence type="ECO:0000313" key="11">
    <source>
        <dbReference type="EMBL" id="EFH88233.1"/>
    </source>
</evidence>
<dbReference type="EC" id="2.7.13.3" evidence="11"/>
<dbReference type="InterPro" id="IPR050482">
    <property type="entry name" value="Sensor_HK_TwoCompSys"/>
</dbReference>
<evidence type="ECO:0000256" key="1">
    <source>
        <dbReference type="ARBA" id="ARBA00004651"/>
    </source>
</evidence>
<dbReference type="GO" id="GO:0005886">
    <property type="term" value="C:plasma membrane"/>
    <property type="evidence" value="ECO:0007669"/>
    <property type="project" value="UniProtKB-SubCell"/>
</dbReference>
<dbReference type="Gene3D" id="3.30.450.40">
    <property type="match status" value="1"/>
</dbReference>
<dbReference type="Pfam" id="PF02518">
    <property type="entry name" value="HATPase_c"/>
    <property type="match status" value="1"/>
</dbReference>
<dbReference type="Pfam" id="PF07730">
    <property type="entry name" value="HisKA_3"/>
    <property type="match status" value="1"/>
</dbReference>
<keyword evidence="5 11" id="KW-0418">Kinase</keyword>
<comment type="caution">
    <text evidence="11">The sequence shown here is derived from an EMBL/GenBank/DDBJ whole genome shotgun (WGS) entry which is preliminary data.</text>
</comment>
<evidence type="ECO:0000256" key="7">
    <source>
        <dbReference type="ARBA" id="ARBA00023012"/>
    </source>
</evidence>
<evidence type="ECO:0000256" key="9">
    <source>
        <dbReference type="SAM" id="Phobius"/>
    </source>
</evidence>
<dbReference type="SMART" id="SM00387">
    <property type="entry name" value="HATPase_c"/>
    <property type="match status" value="1"/>
</dbReference>
<evidence type="ECO:0000259" key="10">
    <source>
        <dbReference type="PROSITE" id="PS50109"/>
    </source>
</evidence>
<dbReference type="STRING" id="485913.Krac_9650"/>
<dbReference type="PROSITE" id="PS50109">
    <property type="entry name" value="HIS_KIN"/>
    <property type="match status" value="1"/>
</dbReference>
<name>D6TCW9_KTERA</name>
<keyword evidence="3 11" id="KW-0808">Transferase</keyword>
<sequence length="703" mass="77549">MNLAERETTTIGAHRHPDTHLQGHQLLIARFCWLVLALAVVVLNILSFPAAMASFLPPEIIRELHELHFSLPLYLILGVGMNGLCLLLYLAMAVLLFWQRSDDRMAFFCSLMLLTFGSAASGFLPQVSSAPLAWNLAVFPLFLLGQSTFLTFFYLFPSGRFVPRWTRWFALLNLLYWTASFFLPEVMSGPPSALMFVFGITAVIAQVYRYRSVSPSKERQQTKWVVFGFVAAILLFILSRFLFFVLPPALQRSQVAATLLGGGSVYLALMLIPIFIGIAILRDQLFDIDLIINRTLVYGTLTACVVGFYVLVVGYLGALFRTSGNLLIELLATGLIAVLFQPLRNWLQRSANRLLYGLRDEPYVVLAGLGQRLETTLDSDAVLPTIVTTIKEALKLSYAAIEVKEGAAAMLVASSGSPPARETLRLPLAYQREPVGTLLIAPRGYDDNLTPADVRLLDDLAHQIGIAVHTVRLTSDLQTLTKALQRSREHLVTAREEERRRLRRDLHDGLGPLLSAVMLKVGLVRTLYQRDPAATDALLNQLESEIELVIADIRRLVYNLRPPALDEFGLSGAVREYAARLGGEAQALKIMVKIPSSLPLLPAAVEVAAYRIVQEAVTNVIRHAHAHTCQVRLLVDTTLQIEVQDDGAGFEETQSTGVGLISMRERAEELGGSFTLKKNQPCGTAILAHLPLGESSAETSARG</sequence>
<keyword evidence="12" id="KW-1185">Reference proteome</keyword>